<sequence>MSFDALAPVVDTRRREALMLLWSSVQAQELACATLHRRLQDLAQRARTLLEPLHLELHMLEQQLHCALQYLHTASQGPASAAPTAPPPHEQPWLLPAYPAGALDARLILQEPEVAPPASLKTLYRRAARRYHPDLSPDEASRPGLEQQMAQINLAYARGDRRYLEALLMAATDPAARPTSGSASAHTQWLQRCEQAARLRHQELHAFQAELCSHPLHALLCPANTAPDADPLKAHAEQLRRHMAQRRRELYIGQRVKPQSELAAAFLTQLPRAPSAPALSS</sequence>
<dbReference type="Proteomes" id="UP001606099">
    <property type="component" value="Unassembled WGS sequence"/>
</dbReference>
<dbReference type="RefSeq" id="WP_394460756.1">
    <property type="nucleotide sequence ID" value="NZ_JBIGHZ010000003.1"/>
</dbReference>
<dbReference type="InterPro" id="IPR001623">
    <property type="entry name" value="DnaJ_domain"/>
</dbReference>
<dbReference type="InterPro" id="IPR036869">
    <property type="entry name" value="J_dom_sf"/>
</dbReference>
<protein>
    <recommendedName>
        <fullName evidence="1">J domain-containing protein</fullName>
    </recommendedName>
</protein>
<evidence type="ECO:0000313" key="2">
    <source>
        <dbReference type="EMBL" id="MFG6448485.1"/>
    </source>
</evidence>
<accession>A0ABW7FVZ2</accession>
<organism evidence="2 3">
    <name type="scientific">Roseateles rivi</name>
    <dbReference type="NCBI Taxonomy" id="3299028"/>
    <lineage>
        <taxon>Bacteria</taxon>
        <taxon>Pseudomonadati</taxon>
        <taxon>Pseudomonadota</taxon>
        <taxon>Betaproteobacteria</taxon>
        <taxon>Burkholderiales</taxon>
        <taxon>Sphaerotilaceae</taxon>
        <taxon>Roseateles</taxon>
    </lineage>
</organism>
<dbReference type="EMBL" id="JBIGHZ010000003">
    <property type="protein sequence ID" value="MFG6448485.1"/>
    <property type="molecule type" value="Genomic_DNA"/>
</dbReference>
<dbReference type="SUPFAM" id="SSF46565">
    <property type="entry name" value="Chaperone J-domain"/>
    <property type="match status" value="1"/>
</dbReference>
<proteinExistence type="predicted"/>
<name>A0ABW7FVZ2_9BURK</name>
<dbReference type="Gene3D" id="1.10.287.110">
    <property type="entry name" value="DnaJ domain"/>
    <property type="match status" value="1"/>
</dbReference>
<dbReference type="CDD" id="cd06257">
    <property type="entry name" value="DnaJ"/>
    <property type="match status" value="1"/>
</dbReference>
<comment type="caution">
    <text evidence="2">The sequence shown here is derived from an EMBL/GenBank/DDBJ whole genome shotgun (WGS) entry which is preliminary data.</text>
</comment>
<feature type="domain" description="J" evidence="1">
    <location>
        <begin position="103"/>
        <end position="164"/>
    </location>
</feature>
<reference evidence="2 3" key="1">
    <citation type="submission" date="2024-08" db="EMBL/GenBank/DDBJ databases">
        <authorList>
            <person name="Lu H."/>
        </authorList>
    </citation>
    <scope>NUCLEOTIDE SEQUENCE [LARGE SCALE GENOMIC DNA]</scope>
    <source>
        <strain evidence="2 3">BYS180W</strain>
    </source>
</reference>
<evidence type="ECO:0000313" key="3">
    <source>
        <dbReference type="Proteomes" id="UP001606099"/>
    </source>
</evidence>
<keyword evidence="3" id="KW-1185">Reference proteome</keyword>
<gene>
    <name evidence="2" type="ORF">ACG0Z6_09560</name>
</gene>
<dbReference type="SMART" id="SM00271">
    <property type="entry name" value="DnaJ"/>
    <property type="match status" value="1"/>
</dbReference>
<evidence type="ECO:0000259" key="1">
    <source>
        <dbReference type="SMART" id="SM00271"/>
    </source>
</evidence>